<comment type="caution">
    <text evidence="6">The sequence shown here is derived from an EMBL/GenBank/DDBJ whole genome shotgun (WGS) entry which is preliminary data.</text>
</comment>
<sequence length="261" mass="29845">MEFELENPLTSLKEHQPDTVPALFADECHHIPSHYFSHSSKSRDFYISVRREAISFILKIQRNRWIVKLLTISCLSIAAKMKNTELLLSDLQRDDEGFISDAKSICRMELLVLSTLNWRMRPVTPFSFLHFFLSSFELRHPLSIESLKDRASEFIFKSHYEMKVLEYKPSIIAASALLCASQVLFPMEFPCFRAAIASCEYVNKEKLLSCLAIMEETEVMDTNESQFDAVASGIKTPVSVLDRLLCFTPTQSETTVQAAAR</sequence>
<evidence type="ECO:0000313" key="7">
    <source>
        <dbReference type="Proteomes" id="UP000626092"/>
    </source>
</evidence>
<dbReference type="Pfam" id="PF02984">
    <property type="entry name" value="Cyclin_C"/>
    <property type="match status" value="1"/>
</dbReference>
<dbReference type="InterPro" id="IPR036915">
    <property type="entry name" value="Cyclin-like_sf"/>
</dbReference>
<proteinExistence type="inferred from homology"/>
<dbReference type="InterPro" id="IPR004367">
    <property type="entry name" value="Cyclin_C-dom"/>
</dbReference>
<dbReference type="SMART" id="SM01332">
    <property type="entry name" value="Cyclin_C"/>
    <property type="match status" value="1"/>
</dbReference>
<name>A0A834HEF4_RHOSS</name>
<dbReference type="OrthoDB" id="306099at2759"/>
<evidence type="ECO:0000313" key="6">
    <source>
        <dbReference type="EMBL" id="KAF7149589.1"/>
    </source>
</evidence>
<evidence type="ECO:0000256" key="2">
    <source>
        <dbReference type="ARBA" id="ARBA00022618"/>
    </source>
</evidence>
<dbReference type="FunFam" id="1.10.472.10:FF:000040">
    <property type="entry name" value="D6-type cyclin"/>
    <property type="match status" value="1"/>
</dbReference>
<keyword evidence="4" id="KW-0131">Cell cycle</keyword>
<dbReference type="InterPro" id="IPR039361">
    <property type="entry name" value="Cyclin"/>
</dbReference>
<accession>A0A834HEF4</accession>
<dbReference type="Gene3D" id="1.10.472.10">
    <property type="entry name" value="Cyclin-like"/>
    <property type="match status" value="2"/>
</dbReference>
<comment type="similarity">
    <text evidence="1">Belongs to the cyclin family. Cyclin D subfamily.</text>
</comment>
<dbReference type="SUPFAM" id="SSF47954">
    <property type="entry name" value="Cyclin-like"/>
    <property type="match status" value="2"/>
</dbReference>
<dbReference type="Pfam" id="PF00134">
    <property type="entry name" value="Cyclin_N"/>
    <property type="match status" value="1"/>
</dbReference>
<dbReference type="AlphaFoldDB" id="A0A834HEF4"/>
<evidence type="ECO:0000259" key="5">
    <source>
        <dbReference type="SMART" id="SM01332"/>
    </source>
</evidence>
<keyword evidence="2" id="KW-0132">Cell division</keyword>
<evidence type="ECO:0000256" key="3">
    <source>
        <dbReference type="ARBA" id="ARBA00023127"/>
    </source>
</evidence>
<keyword evidence="7" id="KW-1185">Reference proteome</keyword>
<evidence type="ECO:0000256" key="4">
    <source>
        <dbReference type="ARBA" id="ARBA00023306"/>
    </source>
</evidence>
<reference evidence="6" key="1">
    <citation type="submission" date="2019-11" db="EMBL/GenBank/DDBJ databases">
        <authorList>
            <person name="Liu Y."/>
            <person name="Hou J."/>
            <person name="Li T.-Q."/>
            <person name="Guan C.-H."/>
            <person name="Wu X."/>
            <person name="Wu H.-Z."/>
            <person name="Ling F."/>
            <person name="Zhang R."/>
            <person name="Shi X.-G."/>
            <person name="Ren J.-P."/>
            <person name="Chen E.-F."/>
            <person name="Sun J.-M."/>
        </authorList>
    </citation>
    <scope>NUCLEOTIDE SEQUENCE</scope>
    <source>
        <strain evidence="6">Adult_tree_wgs_1</strain>
        <tissue evidence="6">Leaves</tissue>
    </source>
</reference>
<protein>
    <recommendedName>
        <fullName evidence="5">Cyclin C-terminal domain-containing protein</fullName>
    </recommendedName>
</protein>
<gene>
    <name evidence="6" type="ORF">RHSIM_Rhsim02G0118700</name>
</gene>
<dbReference type="GO" id="GO:0051301">
    <property type="term" value="P:cell division"/>
    <property type="evidence" value="ECO:0007669"/>
    <property type="project" value="UniProtKB-KW"/>
</dbReference>
<dbReference type="EMBL" id="WJXA01000002">
    <property type="protein sequence ID" value="KAF7149589.1"/>
    <property type="molecule type" value="Genomic_DNA"/>
</dbReference>
<dbReference type="InterPro" id="IPR006671">
    <property type="entry name" value="Cyclin_N"/>
</dbReference>
<dbReference type="Proteomes" id="UP000626092">
    <property type="component" value="Unassembled WGS sequence"/>
</dbReference>
<dbReference type="CDD" id="cd20544">
    <property type="entry name" value="CYCLIN_AtCycD-like_rpt2"/>
    <property type="match status" value="1"/>
</dbReference>
<keyword evidence="3" id="KW-0195">Cyclin</keyword>
<feature type="domain" description="Cyclin C-terminal" evidence="5">
    <location>
        <begin position="123"/>
        <end position="238"/>
    </location>
</feature>
<dbReference type="PANTHER" id="PTHR10177">
    <property type="entry name" value="CYCLINS"/>
    <property type="match status" value="1"/>
</dbReference>
<organism evidence="6 7">
    <name type="scientific">Rhododendron simsii</name>
    <name type="common">Sims's rhododendron</name>
    <dbReference type="NCBI Taxonomy" id="118357"/>
    <lineage>
        <taxon>Eukaryota</taxon>
        <taxon>Viridiplantae</taxon>
        <taxon>Streptophyta</taxon>
        <taxon>Embryophyta</taxon>
        <taxon>Tracheophyta</taxon>
        <taxon>Spermatophyta</taxon>
        <taxon>Magnoliopsida</taxon>
        <taxon>eudicotyledons</taxon>
        <taxon>Gunneridae</taxon>
        <taxon>Pentapetalae</taxon>
        <taxon>asterids</taxon>
        <taxon>Ericales</taxon>
        <taxon>Ericaceae</taxon>
        <taxon>Ericoideae</taxon>
        <taxon>Rhodoreae</taxon>
        <taxon>Rhododendron</taxon>
    </lineage>
</organism>
<evidence type="ECO:0000256" key="1">
    <source>
        <dbReference type="ARBA" id="ARBA00009065"/>
    </source>
</evidence>